<name>A0A848QKY1_9SPHN</name>
<keyword evidence="6 8" id="KW-1133">Transmembrane helix</keyword>
<dbReference type="PANTHER" id="PTHR42718">
    <property type="entry name" value="MAJOR FACILITATOR SUPERFAMILY MULTIDRUG TRANSPORTER MFSC"/>
    <property type="match status" value="1"/>
</dbReference>
<dbReference type="SUPFAM" id="SSF103473">
    <property type="entry name" value="MFS general substrate transporter"/>
    <property type="match status" value="1"/>
</dbReference>
<evidence type="ECO:0000256" key="2">
    <source>
        <dbReference type="ARBA" id="ARBA00008537"/>
    </source>
</evidence>
<dbReference type="NCBIfam" id="TIGR00711">
    <property type="entry name" value="efflux_EmrB"/>
    <property type="match status" value="1"/>
</dbReference>
<dbReference type="RefSeq" id="WP_170010607.1">
    <property type="nucleotide sequence ID" value="NZ_JABCRE010000002.1"/>
</dbReference>
<dbReference type="AlphaFoldDB" id="A0A848QKY1"/>
<comment type="similarity">
    <text evidence="2">Belongs to the major facilitator superfamily. EmrB family.</text>
</comment>
<dbReference type="InterPro" id="IPR011701">
    <property type="entry name" value="MFS"/>
</dbReference>
<gene>
    <name evidence="10" type="ORF">HKD42_04265</name>
</gene>
<feature type="transmembrane region" description="Helical" evidence="8">
    <location>
        <begin position="21"/>
        <end position="41"/>
    </location>
</feature>
<dbReference type="Gene3D" id="1.20.1250.20">
    <property type="entry name" value="MFS general substrate transporter like domains"/>
    <property type="match status" value="1"/>
</dbReference>
<dbReference type="Pfam" id="PF07690">
    <property type="entry name" value="MFS_1"/>
    <property type="match status" value="1"/>
</dbReference>
<sequence length="522" mass="55628">MTAAAIPDQPTEERRASLQDWLAVFAGTIGAMMATLDISIVNASLPTIQGEVGASSAEATWVATSFLVAEVIIIPLSAWLTRLVGLRNLLLTAASFFTLFSVICGLSADLTTLIIGRTGQGLAGGLLIPTAFTIIATRLPPSQQAIGTAAFGATAILGPIMGPILGGWLTETWSWHYAFYINVPICALLLTLIATAFPSDKKGDAQLADADWFGIAGLVIGLGCMTVVLEEGHRELWFESKFIVGLTILSVVGFVSLAIGQRYANQPVLKLSLIRDRAFGSVFLISLVFGVVLYSVIYLIPQFLALITGYNALQAGQVLVLSGIPMLLLMPFIPWLFRTVDVRIAVVVGLSMLCLSALLDTELTADTVGGAFTASQILRGLAQALLFLYLNQAAISAVSELDAPDAASLFNVSRNLGGSIGLAAMATLQEQRIGFHQLRISEAISANNPVTQEWLARMSKQFDLGTGEGLERAYAVLHAQISEQAFVMAYNDLFLALGFVVALTIPLALILRPLRQGSGMMH</sequence>
<comment type="subcellular location">
    <subcellularLocation>
        <location evidence="1">Cell membrane</location>
        <topology evidence="1">Multi-pass membrane protein</topology>
    </subcellularLocation>
</comment>
<evidence type="ECO:0000256" key="6">
    <source>
        <dbReference type="ARBA" id="ARBA00022989"/>
    </source>
</evidence>
<dbReference type="Proteomes" id="UP000561181">
    <property type="component" value="Unassembled WGS sequence"/>
</dbReference>
<evidence type="ECO:0000256" key="4">
    <source>
        <dbReference type="ARBA" id="ARBA00022475"/>
    </source>
</evidence>
<accession>A0A848QKY1</accession>
<dbReference type="PROSITE" id="PS50850">
    <property type="entry name" value="MFS"/>
    <property type="match status" value="1"/>
</dbReference>
<feature type="transmembrane region" description="Helical" evidence="8">
    <location>
        <begin position="148"/>
        <end position="169"/>
    </location>
</feature>
<keyword evidence="3" id="KW-0813">Transport</keyword>
<reference evidence="10 11" key="1">
    <citation type="submission" date="2020-04" db="EMBL/GenBank/DDBJ databases">
        <authorList>
            <person name="Liu A."/>
        </authorList>
    </citation>
    <scope>NUCLEOTIDE SEQUENCE [LARGE SCALE GENOMIC DNA]</scope>
    <source>
        <strain evidence="10 11">RZ02</strain>
    </source>
</reference>
<dbReference type="PANTHER" id="PTHR42718:SF9">
    <property type="entry name" value="MAJOR FACILITATOR SUPERFAMILY MULTIDRUG TRANSPORTER MFSC"/>
    <property type="match status" value="1"/>
</dbReference>
<feature type="transmembrane region" description="Helical" evidence="8">
    <location>
        <begin position="493"/>
        <end position="511"/>
    </location>
</feature>
<evidence type="ECO:0000256" key="3">
    <source>
        <dbReference type="ARBA" id="ARBA00022448"/>
    </source>
</evidence>
<evidence type="ECO:0000259" key="9">
    <source>
        <dbReference type="PROSITE" id="PS50850"/>
    </source>
</evidence>
<protein>
    <submittedName>
        <fullName evidence="10">DHA2 family efflux MFS transporter permease subunit</fullName>
    </submittedName>
</protein>
<feature type="transmembrane region" description="Helical" evidence="8">
    <location>
        <begin position="312"/>
        <end position="333"/>
    </location>
</feature>
<feature type="transmembrane region" description="Helical" evidence="8">
    <location>
        <begin position="340"/>
        <end position="359"/>
    </location>
</feature>
<dbReference type="CDD" id="cd17503">
    <property type="entry name" value="MFS_LmrB_MDR_like"/>
    <property type="match status" value="1"/>
</dbReference>
<dbReference type="Gene3D" id="1.20.1720.10">
    <property type="entry name" value="Multidrug resistance protein D"/>
    <property type="match status" value="1"/>
</dbReference>
<feature type="transmembrane region" description="Helical" evidence="8">
    <location>
        <begin position="88"/>
        <end position="108"/>
    </location>
</feature>
<dbReference type="InterPro" id="IPR004638">
    <property type="entry name" value="EmrB-like"/>
</dbReference>
<evidence type="ECO:0000256" key="5">
    <source>
        <dbReference type="ARBA" id="ARBA00022692"/>
    </source>
</evidence>
<feature type="transmembrane region" description="Helical" evidence="8">
    <location>
        <begin position="61"/>
        <end position="81"/>
    </location>
</feature>
<dbReference type="EMBL" id="JABCRE010000002">
    <property type="protein sequence ID" value="NMW31267.1"/>
    <property type="molecule type" value="Genomic_DNA"/>
</dbReference>
<evidence type="ECO:0000313" key="11">
    <source>
        <dbReference type="Proteomes" id="UP000561181"/>
    </source>
</evidence>
<evidence type="ECO:0000256" key="7">
    <source>
        <dbReference type="ARBA" id="ARBA00023136"/>
    </source>
</evidence>
<comment type="caution">
    <text evidence="10">The sequence shown here is derived from an EMBL/GenBank/DDBJ whole genome shotgun (WGS) entry which is preliminary data.</text>
</comment>
<evidence type="ECO:0000256" key="8">
    <source>
        <dbReference type="SAM" id="Phobius"/>
    </source>
</evidence>
<keyword evidence="11" id="KW-1185">Reference proteome</keyword>
<feature type="transmembrane region" description="Helical" evidence="8">
    <location>
        <begin position="279"/>
        <end position="300"/>
    </location>
</feature>
<dbReference type="InterPro" id="IPR036259">
    <property type="entry name" value="MFS_trans_sf"/>
</dbReference>
<feature type="domain" description="Major facilitator superfamily (MFS) profile" evidence="9">
    <location>
        <begin position="23"/>
        <end position="516"/>
    </location>
</feature>
<evidence type="ECO:0000313" key="10">
    <source>
        <dbReference type="EMBL" id="NMW31267.1"/>
    </source>
</evidence>
<evidence type="ECO:0000256" key="1">
    <source>
        <dbReference type="ARBA" id="ARBA00004651"/>
    </source>
</evidence>
<dbReference type="GO" id="GO:0005886">
    <property type="term" value="C:plasma membrane"/>
    <property type="evidence" value="ECO:0007669"/>
    <property type="project" value="UniProtKB-SubCell"/>
</dbReference>
<keyword evidence="4" id="KW-1003">Cell membrane</keyword>
<dbReference type="InterPro" id="IPR020846">
    <property type="entry name" value="MFS_dom"/>
</dbReference>
<organism evidence="10 11">
    <name type="scientific">Pontixanthobacter rizhaonensis</name>
    <dbReference type="NCBI Taxonomy" id="2730337"/>
    <lineage>
        <taxon>Bacteria</taxon>
        <taxon>Pseudomonadati</taxon>
        <taxon>Pseudomonadota</taxon>
        <taxon>Alphaproteobacteria</taxon>
        <taxon>Sphingomonadales</taxon>
        <taxon>Erythrobacteraceae</taxon>
        <taxon>Pontixanthobacter</taxon>
    </lineage>
</organism>
<feature type="transmembrane region" description="Helical" evidence="8">
    <location>
        <begin position="210"/>
        <end position="229"/>
    </location>
</feature>
<dbReference type="GO" id="GO:0022857">
    <property type="term" value="F:transmembrane transporter activity"/>
    <property type="evidence" value="ECO:0007669"/>
    <property type="project" value="InterPro"/>
</dbReference>
<proteinExistence type="inferred from homology"/>
<keyword evidence="7 8" id="KW-0472">Membrane</keyword>
<feature type="transmembrane region" description="Helical" evidence="8">
    <location>
        <begin position="241"/>
        <end position="259"/>
    </location>
</feature>
<feature type="transmembrane region" description="Helical" evidence="8">
    <location>
        <begin position="175"/>
        <end position="198"/>
    </location>
</feature>
<keyword evidence="5 8" id="KW-0812">Transmembrane</keyword>